<sequence>MNTINLLIADDHTMFLQGIISLLDKESNIKIVDKAVNGNEALEIIKKGEVDFIILDISMPEMDGIELSKILKKQHPNVKILIVTTHSNVMVISRLIRIGVNGYLLKNAAKEELLKAINIIATGQNYFTEELEEKYISNSSKIEKQVSNLTELSSREKEILVLIANEYNTAEIAEKTFISLNTVNTHRRNLLSKLNAKNTAGLVKYAVENGLVD</sequence>
<accession>A0A085ZCR2</accession>
<evidence type="ECO:0000259" key="7">
    <source>
        <dbReference type="PROSITE" id="PS50110"/>
    </source>
</evidence>
<evidence type="ECO:0000313" key="8">
    <source>
        <dbReference type="EMBL" id="KFF02226.1"/>
    </source>
</evidence>
<dbReference type="PANTHER" id="PTHR43214">
    <property type="entry name" value="TWO-COMPONENT RESPONSE REGULATOR"/>
    <property type="match status" value="1"/>
</dbReference>
<dbReference type="STRING" id="362418.IW19_24900"/>
<dbReference type="SMART" id="SM00421">
    <property type="entry name" value="HTH_LUXR"/>
    <property type="match status" value="1"/>
</dbReference>
<dbReference type="RefSeq" id="WP_035690376.1">
    <property type="nucleotide sequence ID" value="NZ_JPRL01000006.1"/>
</dbReference>
<dbReference type="PANTHER" id="PTHR43214:SF41">
    <property type="entry name" value="NITRATE_NITRITE RESPONSE REGULATOR PROTEIN NARP"/>
    <property type="match status" value="1"/>
</dbReference>
<keyword evidence="4" id="KW-0804">Transcription</keyword>
<evidence type="ECO:0000256" key="5">
    <source>
        <dbReference type="PROSITE-ProRule" id="PRU00169"/>
    </source>
</evidence>
<dbReference type="Pfam" id="PF00072">
    <property type="entry name" value="Response_reg"/>
    <property type="match status" value="1"/>
</dbReference>
<gene>
    <name evidence="8" type="ORF">IW19_24900</name>
</gene>
<evidence type="ECO:0000259" key="6">
    <source>
        <dbReference type="PROSITE" id="PS50043"/>
    </source>
</evidence>
<evidence type="ECO:0000256" key="4">
    <source>
        <dbReference type="ARBA" id="ARBA00023163"/>
    </source>
</evidence>
<keyword evidence="2" id="KW-0805">Transcription regulation</keyword>
<dbReference type="PROSITE" id="PS50043">
    <property type="entry name" value="HTH_LUXR_2"/>
    <property type="match status" value="1"/>
</dbReference>
<reference evidence="8 9" key="1">
    <citation type="submission" date="2014-07" db="EMBL/GenBank/DDBJ databases">
        <title>Genome of Flavobacterium reichenbachii LMG 25512.</title>
        <authorList>
            <person name="Stropko S.J."/>
            <person name="Pipes S.E."/>
            <person name="Newman J.D."/>
        </authorList>
    </citation>
    <scope>NUCLEOTIDE SEQUENCE [LARGE SCALE GENOMIC DNA]</scope>
    <source>
        <strain evidence="8 9">LMG 25512</strain>
    </source>
</reference>
<dbReference type="InterPro" id="IPR039420">
    <property type="entry name" value="WalR-like"/>
</dbReference>
<keyword evidence="1 5" id="KW-0597">Phosphoprotein</keyword>
<dbReference type="GO" id="GO:0003677">
    <property type="term" value="F:DNA binding"/>
    <property type="evidence" value="ECO:0007669"/>
    <property type="project" value="UniProtKB-KW"/>
</dbReference>
<evidence type="ECO:0000313" key="9">
    <source>
        <dbReference type="Proteomes" id="UP000028715"/>
    </source>
</evidence>
<keyword evidence="9" id="KW-1185">Reference proteome</keyword>
<dbReference type="Proteomes" id="UP000028715">
    <property type="component" value="Unassembled WGS sequence"/>
</dbReference>
<dbReference type="EMBL" id="JPRL01000006">
    <property type="protein sequence ID" value="KFF02226.1"/>
    <property type="molecule type" value="Genomic_DNA"/>
</dbReference>
<evidence type="ECO:0000256" key="2">
    <source>
        <dbReference type="ARBA" id="ARBA00023015"/>
    </source>
</evidence>
<dbReference type="PRINTS" id="PR00038">
    <property type="entry name" value="HTHLUXR"/>
</dbReference>
<keyword evidence="3" id="KW-0238">DNA-binding</keyword>
<dbReference type="InterPro" id="IPR011006">
    <property type="entry name" value="CheY-like_superfamily"/>
</dbReference>
<protein>
    <submittedName>
        <fullName evidence="8">LuxR family transcriptional regulator</fullName>
    </submittedName>
</protein>
<dbReference type="SUPFAM" id="SSF52172">
    <property type="entry name" value="CheY-like"/>
    <property type="match status" value="1"/>
</dbReference>
<dbReference type="InterPro" id="IPR016032">
    <property type="entry name" value="Sig_transdc_resp-reg_C-effctor"/>
</dbReference>
<evidence type="ECO:0000256" key="3">
    <source>
        <dbReference type="ARBA" id="ARBA00023125"/>
    </source>
</evidence>
<dbReference type="CDD" id="cd17535">
    <property type="entry name" value="REC_NarL-like"/>
    <property type="match status" value="1"/>
</dbReference>
<feature type="modified residue" description="4-aspartylphosphate" evidence="5">
    <location>
        <position position="56"/>
    </location>
</feature>
<dbReference type="InterPro" id="IPR058245">
    <property type="entry name" value="NreC/VraR/RcsB-like_REC"/>
</dbReference>
<dbReference type="AlphaFoldDB" id="A0A085ZCR2"/>
<dbReference type="GO" id="GO:0006355">
    <property type="term" value="P:regulation of DNA-templated transcription"/>
    <property type="evidence" value="ECO:0007669"/>
    <property type="project" value="InterPro"/>
</dbReference>
<dbReference type="PROSITE" id="PS50110">
    <property type="entry name" value="RESPONSE_REGULATORY"/>
    <property type="match status" value="1"/>
</dbReference>
<dbReference type="InterPro" id="IPR001789">
    <property type="entry name" value="Sig_transdc_resp-reg_receiver"/>
</dbReference>
<name>A0A085ZCR2_9FLAO</name>
<dbReference type="CDD" id="cd06170">
    <property type="entry name" value="LuxR_C_like"/>
    <property type="match status" value="1"/>
</dbReference>
<dbReference type="OrthoDB" id="9795108at2"/>
<dbReference type="Pfam" id="PF00196">
    <property type="entry name" value="GerE"/>
    <property type="match status" value="1"/>
</dbReference>
<feature type="domain" description="HTH luxR-type" evidence="6">
    <location>
        <begin position="145"/>
        <end position="210"/>
    </location>
</feature>
<comment type="caution">
    <text evidence="8">The sequence shown here is derived from an EMBL/GenBank/DDBJ whole genome shotgun (WGS) entry which is preliminary data.</text>
</comment>
<feature type="domain" description="Response regulatory" evidence="7">
    <location>
        <begin position="5"/>
        <end position="121"/>
    </location>
</feature>
<dbReference type="SMART" id="SM00448">
    <property type="entry name" value="REC"/>
    <property type="match status" value="1"/>
</dbReference>
<dbReference type="eggNOG" id="COG2197">
    <property type="taxonomic scope" value="Bacteria"/>
</dbReference>
<dbReference type="GO" id="GO:0000160">
    <property type="term" value="P:phosphorelay signal transduction system"/>
    <property type="evidence" value="ECO:0007669"/>
    <property type="project" value="InterPro"/>
</dbReference>
<proteinExistence type="predicted"/>
<dbReference type="Gene3D" id="3.40.50.2300">
    <property type="match status" value="1"/>
</dbReference>
<dbReference type="SUPFAM" id="SSF46894">
    <property type="entry name" value="C-terminal effector domain of the bipartite response regulators"/>
    <property type="match status" value="1"/>
</dbReference>
<dbReference type="InterPro" id="IPR000792">
    <property type="entry name" value="Tscrpt_reg_LuxR_C"/>
</dbReference>
<organism evidence="8 9">
    <name type="scientific">Flavobacterium reichenbachii</name>
    <dbReference type="NCBI Taxonomy" id="362418"/>
    <lineage>
        <taxon>Bacteria</taxon>
        <taxon>Pseudomonadati</taxon>
        <taxon>Bacteroidota</taxon>
        <taxon>Flavobacteriia</taxon>
        <taxon>Flavobacteriales</taxon>
        <taxon>Flavobacteriaceae</taxon>
        <taxon>Flavobacterium</taxon>
    </lineage>
</organism>
<evidence type="ECO:0000256" key="1">
    <source>
        <dbReference type="ARBA" id="ARBA00022553"/>
    </source>
</evidence>